<reference evidence="2" key="1">
    <citation type="submission" date="2020-11" db="EMBL/GenBank/DDBJ databases">
        <title>Nocardioides cynanchi sp. nov., isolated from soil of rhizosphere of Cynanchum wilfordii.</title>
        <authorList>
            <person name="Lee J.-S."/>
            <person name="Suh M.K."/>
            <person name="Kim J.-S."/>
        </authorList>
    </citation>
    <scope>NUCLEOTIDE SEQUENCE</scope>
    <source>
        <strain evidence="2">KCTC 19276</strain>
    </source>
</reference>
<dbReference type="InterPro" id="IPR035986">
    <property type="entry name" value="PKD_dom_sf"/>
</dbReference>
<dbReference type="AlphaFoldDB" id="A0A930VL23"/>
<dbReference type="RefSeq" id="WP_194694970.1">
    <property type="nucleotide sequence ID" value="NZ_JADKPO010000003.1"/>
</dbReference>
<evidence type="ECO:0008006" key="4">
    <source>
        <dbReference type="Google" id="ProtNLM"/>
    </source>
</evidence>
<dbReference type="InterPro" id="IPR013783">
    <property type="entry name" value="Ig-like_fold"/>
</dbReference>
<protein>
    <recommendedName>
        <fullName evidence="4">PKD domain-containing protein</fullName>
    </recommendedName>
</protein>
<comment type="caution">
    <text evidence="2">The sequence shown here is derived from an EMBL/GenBank/DDBJ whole genome shotgun (WGS) entry which is preliminary data.</text>
</comment>
<dbReference type="SUPFAM" id="SSF49299">
    <property type="entry name" value="PKD domain"/>
    <property type="match status" value="1"/>
</dbReference>
<accession>A0A930VL23</accession>
<sequence length="745" mass="81047">MSEQMVVATIVRRCALAVGAALMVLSSLALVPVAQAPAQAVDEWCTLGADGLSDCVEPSAETEPGSSTLLTPQAYATMSPEQAMLFRRLEDQAVSLTMELYQLPADDARYVSAWARQATLGVLRKLVFKAVDTLPWERTPDERLVAAWIGDQVAKRMRAARYQEGEEYARWAGLDVEHYWDLVHGGASVSALTEFLAQRPVDMNGATPATSTGGYCIYRPPAGFTDYNPDTLQICHAPCQSGFSCAPEPTVEQFVAWGAARADAYTKMDDPDFTVRMGEVVMGAAEAGGLAVDLWAMKTAQNTDHFGEIVRRLNGRREFMVSMREGITATEAQIYKAYQGMDYDFVSALQRAIRSAAKAPLSQVRMIIESAMALPTLDATKGESYAVSKVVRAVTTKVIDTLLDNLATKGVGLFKVVASYAQKLAGAVTGWSADILLFNLDALVQASMNLDAAIKRPGQIAAHVVYARDFKHDAERWTALGMRHLVLFEFMDAVAPTPAARPIRPPAALDPQFLIRDLDGSSRSQSSSLGLGRNFEDVWTPVTLRVSGRWAVEKWIDPVVGVDTQGLELRYTSHDLQPEVAYLVPHADGRYSFFVMATERAGFNRETCKEDGTCWESDELRYLDGAGLPKIARLEVPRPATGDVQVSTTAPSPGLAVTFAGGSFAPGGAQGMLTYRWRFQREGCAGITGCVTWYDGRQVRLYDPAVSGFTASRAWTEPGTYQVEVTVTDAMGRKAVNTIAMEVGG</sequence>
<keyword evidence="1" id="KW-0732">Signal</keyword>
<proteinExistence type="predicted"/>
<dbReference type="Gene3D" id="2.60.40.10">
    <property type="entry name" value="Immunoglobulins"/>
    <property type="match status" value="1"/>
</dbReference>
<evidence type="ECO:0000256" key="1">
    <source>
        <dbReference type="SAM" id="SignalP"/>
    </source>
</evidence>
<dbReference type="EMBL" id="JADKPO010000003">
    <property type="protein sequence ID" value="MBF4766823.1"/>
    <property type="molecule type" value="Genomic_DNA"/>
</dbReference>
<feature type="signal peptide" evidence="1">
    <location>
        <begin position="1"/>
        <end position="29"/>
    </location>
</feature>
<keyword evidence="3" id="KW-1185">Reference proteome</keyword>
<feature type="chain" id="PRO_5038766258" description="PKD domain-containing protein" evidence="1">
    <location>
        <begin position="30"/>
        <end position="745"/>
    </location>
</feature>
<organism evidence="2 3">
    <name type="scientific">Nocardioides agariphilus</name>
    <dbReference type="NCBI Taxonomy" id="433664"/>
    <lineage>
        <taxon>Bacteria</taxon>
        <taxon>Bacillati</taxon>
        <taxon>Actinomycetota</taxon>
        <taxon>Actinomycetes</taxon>
        <taxon>Propionibacteriales</taxon>
        <taxon>Nocardioidaceae</taxon>
        <taxon>Nocardioides</taxon>
    </lineage>
</organism>
<evidence type="ECO:0000313" key="2">
    <source>
        <dbReference type="EMBL" id="MBF4766823.1"/>
    </source>
</evidence>
<dbReference type="Proteomes" id="UP000660668">
    <property type="component" value="Unassembled WGS sequence"/>
</dbReference>
<dbReference type="GO" id="GO:0005975">
    <property type="term" value="P:carbohydrate metabolic process"/>
    <property type="evidence" value="ECO:0007669"/>
    <property type="project" value="UniProtKB-ARBA"/>
</dbReference>
<name>A0A930VL23_9ACTN</name>
<gene>
    <name evidence="2" type="ORF">ISU10_03455</name>
</gene>
<evidence type="ECO:0000313" key="3">
    <source>
        <dbReference type="Proteomes" id="UP000660668"/>
    </source>
</evidence>